<sequence length="168" mass="18824">MRTKRASVCTFILIVFFIFTIIVPVYANDIDNSNYIQNASIGNITFDDDFDLDTISEVLGPFDSVEKTITDTGFIEKTYYFERGTVDVLFDKVVGATVIFPTSPTGETLSTPRGVTVGEYKTQILKAYGRPAYVQSDIYFYGEGPYNLCFHLNKSGYVKAISYFVDGL</sequence>
<protein>
    <recommendedName>
        <fullName evidence="3">DUF4309 domain-containing protein</fullName>
    </recommendedName>
</protein>
<accession>D2RK95</accession>
<organism evidence="1 2">
    <name type="scientific">Acidaminococcus fermentans (strain ATCC 25085 / DSM 20731 / CCUG 9996 / CIP 106432 / VR4)</name>
    <dbReference type="NCBI Taxonomy" id="591001"/>
    <lineage>
        <taxon>Bacteria</taxon>
        <taxon>Bacillati</taxon>
        <taxon>Bacillota</taxon>
        <taxon>Negativicutes</taxon>
        <taxon>Acidaminococcales</taxon>
        <taxon>Acidaminococcaceae</taxon>
        <taxon>Acidaminococcus</taxon>
    </lineage>
</organism>
<name>D2RK95_ACIFV</name>
<proteinExistence type="predicted"/>
<gene>
    <name evidence="1" type="ordered locus">Acfer_1130</name>
</gene>
<dbReference type="HOGENOM" id="CLU_1583022_0_0_9"/>
<dbReference type="KEGG" id="afn:Acfer_1130"/>
<dbReference type="EMBL" id="CP001859">
    <property type="protein sequence ID" value="ADB47497.1"/>
    <property type="molecule type" value="Genomic_DNA"/>
</dbReference>
<dbReference type="RefSeq" id="WP_012938486.1">
    <property type="nucleotide sequence ID" value="NC_013740.1"/>
</dbReference>
<dbReference type="GeneID" id="78335856"/>
<dbReference type="AlphaFoldDB" id="D2RK95"/>
<dbReference type="Proteomes" id="UP000001902">
    <property type="component" value="Chromosome"/>
</dbReference>
<evidence type="ECO:0000313" key="2">
    <source>
        <dbReference type="Proteomes" id="UP000001902"/>
    </source>
</evidence>
<evidence type="ECO:0008006" key="3">
    <source>
        <dbReference type="Google" id="ProtNLM"/>
    </source>
</evidence>
<reference evidence="1 2" key="1">
    <citation type="journal article" date="2010" name="Stand. Genomic Sci.">
        <title>Complete genome sequence of Acidaminococcus fermentans type strain (VR4).</title>
        <authorList>
            <person name="Chang Y.J."/>
            <person name="Pukall R."/>
            <person name="Saunders E."/>
            <person name="Lapidus A."/>
            <person name="Copeland A."/>
            <person name="Nolan M."/>
            <person name="Glavina Del Rio T."/>
            <person name="Lucas S."/>
            <person name="Chen F."/>
            <person name="Tice H."/>
            <person name="Cheng J.F."/>
            <person name="Han C."/>
            <person name="Detter J.C."/>
            <person name="Bruce D."/>
            <person name="Goodwin L."/>
            <person name="Pitluck S."/>
            <person name="Mikhailova N."/>
            <person name="Liolios K."/>
            <person name="Pati A."/>
            <person name="Ivanova N."/>
            <person name="Mavromatis K."/>
            <person name="Chen A."/>
            <person name="Palaniappan K."/>
            <person name="Land M."/>
            <person name="Hauser L."/>
            <person name="Jeffries C.D."/>
            <person name="Brettin T."/>
            <person name="Rohde M."/>
            <person name="Goker M."/>
            <person name="Bristow J."/>
            <person name="Eisen J.A."/>
            <person name="Markowitz V."/>
            <person name="Hugenholtz P."/>
            <person name="Kyrpides N.C."/>
            <person name="Klenk H.P."/>
        </authorList>
    </citation>
    <scope>NUCLEOTIDE SEQUENCE [LARGE SCALE GENOMIC DNA]</scope>
    <source>
        <strain evidence="2">ATCC 25085 / DSM 20731 / CCUG 9996 / CIP 106432 / VR4</strain>
    </source>
</reference>
<keyword evidence="2" id="KW-1185">Reference proteome</keyword>
<evidence type="ECO:0000313" key="1">
    <source>
        <dbReference type="EMBL" id="ADB47497.1"/>
    </source>
</evidence>
<dbReference type="STRING" id="591001.Acfer_1130"/>